<sequence>MALSAWLHYGVGVSISQVRELLGGQFQTHLSAGGLVVTWRRLPMILEPWYVQLAEQARASAVLHAADTGWRMNGRTWWL</sequence>
<name>A0A0F9W4W9_9ZZZZ</name>
<accession>A0A0F9W4W9</accession>
<reference evidence="1" key="1">
    <citation type="journal article" date="2015" name="Nature">
        <title>Complex archaea that bridge the gap between prokaryotes and eukaryotes.</title>
        <authorList>
            <person name="Spang A."/>
            <person name="Saw J.H."/>
            <person name="Jorgensen S.L."/>
            <person name="Zaremba-Niedzwiedzka K."/>
            <person name="Martijn J."/>
            <person name="Lind A.E."/>
            <person name="van Eijk R."/>
            <person name="Schleper C."/>
            <person name="Guy L."/>
            <person name="Ettema T.J."/>
        </authorList>
    </citation>
    <scope>NUCLEOTIDE SEQUENCE</scope>
</reference>
<gene>
    <name evidence="1" type="ORF">LCGC14_0018510</name>
</gene>
<dbReference type="AlphaFoldDB" id="A0A0F9W4W9"/>
<protein>
    <submittedName>
        <fullName evidence="1">Uncharacterized protein</fullName>
    </submittedName>
</protein>
<organism evidence="1">
    <name type="scientific">marine sediment metagenome</name>
    <dbReference type="NCBI Taxonomy" id="412755"/>
    <lineage>
        <taxon>unclassified sequences</taxon>
        <taxon>metagenomes</taxon>
        <taxon>ecological metagenomes</taxon>
    </lineage>
</organism>
<proteinExistence type="predicted"/>
<dbReference type="EMBL" id="LAZR01000003">
    <property type="protein sequence ID" value="KKO11370.1"/>
    <property type="molecule type" value="Genomic_DNA"/>
</dbReference>
<evidence type="ECO:0000313" key="1">
    <source>
        <dbReference type="EMBL" id="KKO11370.1"/>
    </source>
</evidence>
<comment type="caution">
    <text evidence="1">The sequence shown here is derived from an EMBL/GenBank/DDBJ whole genome shotgun (WGS) entry which is preliminary data.</text>
</comment>